<evidence type="ECO:0000259" key="6">
    <source>
        <dbReference type="Pfam" id="PF00931"/>
    </source>
</evidence>
<dbReference type="PANTHER" id="PTHR23155:SF1092">
    <property type="entry name" value="OS01G0536501 PROTEIN"/>
    <property type="match status" value="1"/>
</dbReference>
<evidence type="ECO:0000313" key="10">
    <source>
        <dbReference type="Proteomes" id="UP000095767"/>
    </source>
</evidence>
<evidence type="ECO:0000256" key="4">
    <source>
        <dbReference type="ARBA" id="ARBA00022741"/>
    </source>
</evidence>
<keyword evidence="10" id="KW-1185">Reference proteome</keyword>
<evidence type="ECO:0000313" key="9">
    <source>
        <dbReference type="EMBL" id="OEL22755.1"/>
    </source>
</evidence>
<accession>A0A1E5VCH9</accession>
<organism evidence="9 10">
    <name type="scientific">Dichanthelium oligosanthes</name>
    <dbReference type="NCBI Taxonomy" id="888268"/>
    <lineage>
        <taxon>Eukaryota</taxon>
        <taxon>Viridiplantae</taxon>
        <taxon>Streptophyta</taxon>
        <taxon>Embryophyta</taxon>
        <taxon>Tracheophyta</taxon>
        <taxon>Spermatophyta</taxon>
        <taxon>Magnoliopsida</taxon>
        <taxon>Liliopsida</taxon>
        <taxon>Poales</taxon>
        <taxon>Poaceae</taxon>
        <taxon>PACMAD clade</taxon>
        <taxon>Panicoideae</taxon>
        <taxon>Panicodae</taxon>
        <taxon>Paniceae</taxon>
        <taxon>Dichantheliinae</taxon>
        <taxon>Dichanthelium</taxon>
    </lineage>
</organism>
<dbReference type="InterPro" id="IPR044974">
    <property type="entry name" value="Disease_R_plants"/>
</dbReference>
<dbReference type="Gene3D" id="1.20.5.4130">
    <property type="match status" value="1"/>
</dbReference>
<evidence type="ECO:0008006" key="11">
    <source>
        <dbReference type="Google" id="ProtNLM"/>
    </source>
</evidence>
<dbReference type="Pfam" id="PF23559">
    <property type="entry name" value="WHD_DRP"/>
    <property type="match status" value="1"/>
</dbReference>
<proteinExistence type="inferred from homology"/>
<dbReference type="InterPro" id="IPR058922">
    <property type="entry name" value="WHD_DRP"/>
</dbReference>
<dbReference type="Proteomes" id="UP000095767">
    <property type="component" value="Unassembled WGS sequence"/>
</dbReference>
<dbReference type="EMBL" id="LWDX02044505">
    <property type="protein sequence ID" value="OEL22755.1"/>
    <property type="molecule type" value="Genomic_DNA"/>
</dbReference>
<dbReference type="SUPFAM" id="SSF52540">
    <property type="entry name" value="P-loop containing nucleoside triphosphate hydrolases"/>
    <property type="match status" value="1"/>
</dbReference>
<dbReference type="AlphaFoldDB" id="A0A1E5VCH9"/>
<protein>
    <recommendedName>
        <fullName evidence="11">Disease resistance RPP13-like protein 1</fullName>
    </recommendedName>
</protein>
<evidence type="ECO:0000256" key="5">
    <source>
        <dbReference type="ARBA" id="ARBA00022821"/>
    </source>
</evidence>
<keyword evidence="2" id="KW-0433">Leucine-rich repeat</keyword>
<feature type="domain" description="Disease resistance N-terminal" evidence="7">
    <location>
        <begin position="39"/>
        <end position="121"/>
    </location>
</feature>
<dbReference type="PANTHER" id="PTHR23155">
    <property type="entry name" value="DISEASE RESISTANCE PROTEIN RP"/>
    <property type="match status" value="1"/>
</dbReference>
<evidence type="ECO:0000256" key="3">
    <source>
        <dbReference type="ARBA" id="ARBA00022737"/>
    </source>
</evidence>
<dbReference type="GO" id="GO:0098542">
    <property type="term" value="P:defense response to other organism"/>
    <property type="evidence" value="ECO:0007669"/>
    <property type="project" value="TreeGrafter"/>
</dbReference>
<dbReference type="InterPro" id="IPR041118">
    <property type="entry name" value="Rx_N"/>
</dbReference>
<dbReference type="Pfam" id="PF18052">
    <property type="entry name" value="Rx_N"/>
    <property type="match status" value="1"/>
</dbReference>
<evidence type="ECO:0000259" key="7">
    <source>
        <dbReference type="Pfam" id="PF18052"/>
    </source>
</evidence>
<dbReference type="STRING" id="888268.A0A1E5VCH9"/>
<dbReference type="Gene3D" id="3.40.50.300">
    <property type="entry name" value="P-loop containing nucleotide triphosphate hydrolases"/>
    <property type="match status" value="1"/>
</dbReference>
<dbReference type="Pfam" id="PF00931">
    <property type="entry name" value="NB-ARC"/>
    <property type="match status" value="1"/>
</dbReference>
<sequence>MTGARRQPRAWQWGPVAVKRACPYMFPGDARNKKNRRDCLQRSTSRAQRSKSYFPGVAKDLQELQDLVEEINTWLQTVGDKAIRNDQSSNWIKKLKDAAYDAEDLVHDFHIQAEKHGARHKIKEIKKRFDAIVKGRSDYSTIANCIPVDLPVQHRSKTTGENVKLVSVNGLGGTGKTTLAKLIFNDTNIIKGHFEVILWVHVPREFVVENLVEKLFEAIASDKFLLVLDDVWTEDRIHWEQFMTDSWKVFQQSFGIAWQGVLRGMKGIEEWESIRDSSLLDVEGHTMNKQRLISQWIAHGFVNPTNRGQLEDVGIGYFDSLLKVGFLQI</sequence>
<evidence type="ECO:0000256" key="2">
    <source>
        <dbReference type="ARBA" id="ARBA00022614"/>
    </source>
</evidence>
<feature type="domain" description="Disease resistance protein winged helix" evidence="8">
    <location>
        <begin position="283"/>
        <end position="328"/>
    </location>
</feature>
<dbReference type="GO" id="GO:0043531">
    <property type="term" value="F:ADP binding"/>
    <property type="evidence" value="ECO:0007669"/>
    <property type="project" value="InterPro"/>
</dbReference>
<keyword evidence="4" id="KW-0547">Nucleotide-binding</keyword>
<keyword evidence="3" id="KW-0677">Repeat</keyword>
<dbReference type="InterPro" id="IPR002182">
    <property type="entry name" value="NB-ARC"/>
</dbReference>
<evidence type="ECO:0000256" key="1">
    <source>
        <dbReference type="ARBA" id="ARBA00008894"/>
    </source>
</evidence>
<reference evidence="9 10" key="1">
    <citation type="submission" date="2016-09" db="EMBL/GenBank/DDBJ databases">
        <title>The draft genome of Dichanthelium oligosanthes: A C3 panicoid grass species.</title>
        <authorList>
            <person name="Studer A.J."/>
            <person name="Schnable J.C."/>
            <person name="Brutnell T.P."/>
        </authorList>
    </citation>
    <scope>NUCLEOTIDE SEQUENCE [LARGE SCALE GENOMIC DNA]</scope>
    <source>
        <strain evidence="10">cv. Kellogg 1175</strain>
        <tissue evidence="9">Leaf</tissue>
    </source>
</reference>
<comment type="similarity">
    <text evidence="1">Belongs to the disease resistance NB-LRR family.</text>
</comment>
<comment type="caution">
    <text evidence="9">The sequence shown here is derived from an EMBL/GenBank/DDBJ whole genome shotgun (WGS) entry which is preliminary data.</text>
</comment>
<name>A0A1E5VCH9_9POAL</name>
<dbReference type="OrthoDB" id="687876at2759"/>
<feature type="domain" description="NB-ARC" evidence="6">
    <location>
        <begin position="160"/>
        <end position="217"/>
    </location>
</feature>
<gene>
    <name evidence="9" type="ORF">BAE44_0016227</name>
</gene>
<evidence type="ECO:0000259" key="8">
    <source>
        <dbReference type="Pfam" id="PF23559"/>
    </source>
</evidence>
<keyword evidence="5" id="KW-0611">Plant defense</keyword>
<dbReference type="InterPro" id="IPR027417">
    <property type="entry name" value="P-loop_NTPase"/>
</dbReference>